<dbReference type="GO" id="GO:0006567">
    <property type="term" value="P:L-threonine catabolic process"/>
    <property type="evidence" value="ECO:0007669"/>
    <property type="project" value="TreeGrafter"/>
</dbReference>
<dbReference type="PROSITE" id="PS00165">
    <property type="entry name" value="DEHYDRATASE_SER_THR"/>
    <property type="match status" value="1"/>
</dbReference>
<dbReference type="AlphaFoldDB" id="A0A1H5XUZ4"/>
<sequence length="307" mass="31847">MTEHLTGIRPVLDDVLAAADRIAPYARRTPVLSTRIDGRPVAFKLEHLQVTGSFKFRGALNVLTADRDVRHVVAASGGNHGLGVAEAARLRGLPARIYVPHGTPEAKIRRIVAAGAQVIRHGERYAEAEAAARAEAAASGAGFLHAYDDPGVIAGQGTVGLEIVEQVPGCDTVAVAVGGSGLAAGVSLVLGPGRTLVAVEPERCNALHAAFAAGEPVEAPADSIAASALGASRVGELPFGILRERRVRSVLVGDEQIASARDRLWEELRLAVEPAAAAPFAAWLAGQVPGEHPCLVLCGANTDWRPA</sequence>
<accession>A0A1H5XUZ4</accession>
<organism evidence="5 6">
    <name type="scientific">Thermomonospora echinospora</name>
    <dbReference type="NCBI Taxonomy" id="1992"/>
    <lineage>
        <taxon>Bacteria</taxon>
        <taxon>Bacillati</taxon>
        <taxon>Actinomycetota</taxon>
        <taxon>Actinomycetes</taxon>
        <taxon>Streptosporangiales</taxon>
        <taxon>Thermomonosporaceae</taxon>
        <taxon>Thermomonospora</taxon>
    </lineage>
</organism>
<dbReference type="GO" id="GO:0004794">
    <property type="term" value="F:threonine deaminase activity"/>
    <property type="evidence" value="ECO:0007669"/>
    <property type="project" value="TreeGrafter"/>
</dbReference>
<dbReference type="Pfam" id="PF00291">
    <property type="entry name" value="PALP"/>
    <property type="match status" value="1"/>
</dbReference>
<proteinExistence type="predicted"/>
<evidence type="ECO:0000256" key="2">
    <source>
        <dbReference type="ARBA" id="ARBA00022898"/>
    </source>
</evidence>
<dbReference type="InterPro" id="IPR050147">
    <property type="entry name" value="Ser/Thr_Dehydratase"/>
</dbReference>
<dbReference type="Gene3D" id="3.40.50.1100">
    <property type="match status" value="2"/>
</dbReference>
<dbReference type="GO" id="GO:0006565">
    <property type="term" value="P:L-serine catabolic process"/>
    <property type="evidence" value="ECO:0007669"/>
    <property type="project" value="TreeGrafter"/>
</dbReference>
<dbReference type="Proteomes" id="UP000236723">
    <property type="component" value="Unassembled WGS sequence"/>
</dbReference>
<evidence type="ECO:0000259" key="4">
    <source>
        <dbReference type="Pfam" id="PF00291"/>
    </source>
</evidence>
<evidence type="ECO:0000256" key="1">
    <source>
        <dbReference type="ARBA" id="ARBA00001933"/>
    </source>
</evidence>
<keyword evidence="3 5" id="KW-0456">Lyase</keyword>
<dbReference type="GO" id="GO:0030170">
    <property type="term" value="F:pyridoxal phosphate binding"/>
    <property type="evidence" value="ECO:0007669"/>
    <property type="project" value="InterPro"/>
</dbReference>
<dbReference type="InterPro" id="IPR000634">
    <property type="entry name" value="Ser/Thr_deHydtase_PyrdxlP-BS"/>
</dbReference>
<evidence type="ECO:0000256" key="3">
    <source>
        <dbReference type="ARBA" id="ARBA00023239"/>
    </source>
</evidence>
<comment type="cofactor">
    <cofactor evidence="1">
        <name>pyridoxal 5'-phosphate</name>
        <dbReference type="ChEBI" id="CHEBI:597326"/>
    </cofactor>
</comment>
<dbReference type="GO" id="GO:0009097">
    <property type="term" value="P:isoleucine biosynthetic process"/>
    <property type="evidence" value="ECO:0007669"/>
    <property type="project" value="TreeGrafter"/>
</dbReference>
<dbReference type="PANTHER" id="PTHR48078:SF6">
    <property type="entry name" value="L-THREONINE DEHYDRATASE CATABOLIC TDCB"/>
    <property type="match status" value="1"/>
</dbReference>
<evidence type="ECO:0000313" key="6">
    <source>
        <dbReference type="Proteomes" id="UP000236723"/>
    </source>
</evidence>
<feature type="domain" description="Tryptophan synthase beta chain-like PALP" evidence="4">
    <location>
        <begin position="26"/>
        <end position="299"/>
    </location>
</feature>
<reference evidence="6" key="1">
    <citation type="submission" date="2016-10" db="EMBL/GenBank/DDBJ databases">
        <authorList>
            <person name="Varghese N."/>
            <person name="Submissions S."/>
        </authorList>
    </citation>
    <scope>NUCLEOTIDE SEQUENCE [LARGE SCALE GENOMIC DNA]</scope>
    <source>
        <strain evidence="6">DSM 43163</strain>
    </source>
</reference>
<protein>
    <submittedName>
        <fullName evidence="5">L-threonine ammonia-lyase</fullName>
    </submittedName>
</protein>
<dbReference type="InterPro" id="IPR036052">
    <property type="entry name" value="TrpB-like_PALP_sf"/>
</dbReference>
<dbReference type="NCBIfam" id="NF006094">
    <property type="entry name" value="PRK08246.1"/>
    <property type="match status" value="1"/>
</dbReference>
<dbReference type="RefSeq" id="WP_103937338.1">
    <property type="nucleotide sequence ID" value="NZ_FNVO01000003.1"/>
</dbReference>
<dbReference type="PANTHER" id="PTHR48078">
    <property type="entry name" value="THREONINE DEHYDRATASE, MITOCHONDRIAL-RELATED"/>
    <property type="match status" value="1"/>
</dbReference>
<keyword evidence="6" id="KW-1185">Reference proteome</keyword>
<keyword evidence="2" id="KW-0663">Pyridoxal phosphate</keyword>
<dbReference type="GO" id="GO:0003941">
    <property type="term" value="F:L-serine ammonia-lyase activity"/>
    <property type="evidence" value="ECO:0007669"/>
    <property type="project" value="TreeGrafter"/>
</dbReference>
<dbReference type="OrthoDB" id="9811476at2"/>
<dbReference type="InterPro" id="IPR001926">
    <property type="entry name" value="TrpB-like_PALP"/>
</dbReference>
<evidence type="ECO:0000313" key="5">
    <source>
        <dbReference type="EMBL" id="SEG15551.1"/>
    </source>
</evidence>
<name>A0A1H5XUZ4_9ACTN</name>
<gene>
    <name evidence="5" type="ORF">SAMN04489712_103422</name>
</gene>
<dbReference type="SUPFAM" id="SSF53686">
    <property type="entry name" value="Tryptophan synthase beta subunit-like PLP-dependent enzymes"/>
    <property type="match status" value="1"/>
</dbReference>
<dbReference type="EMBL" id="FNVO01000003">
    <property type="protein sequence ID" value="SEG15551.1"/>
    <property type="molecule type" value="Genomic_DNA"/>
</dbReference>